<dbReference type="Pfam" id="PF13477">
    <property type="entry name" value="Glyco_trans_4_2"/>
    <property type="match status" value="1"/>
</dbReference>
<sequence>MKIALIGTTAACVLGFRADLIRAMSEQGHVVYAFALDYESASREGVRALGGIPMDYHISRAGLNPLNDLASTLKLSRTLRSIAPDMVFSYFAKPVIFGTFAAVLAGVKRRVGMLEGLGYVFTELPEGMGFKRKLLKWVQVSLYRMAFPFLEQLILLNKDDQIDLVDKYRLRVNKVSVLGGIGLKLSDYPYSRPPVSPVSFIFVGRLLAEKGVHIFIESARIVKEQFPEARFVMLGGIDESNPGGLKAHDLERLKMEGVIEHPGHVSDVVSWVSDASVFVLPSYYREGVPRSTQEAMAIGRAILTTNVPGCKDTVVDGVNGYLVAPWSAEELADKMIHLIKHPDDIVQMGLASHAIAQDKFDADIVNQRLMSYLV</sequence>
<reference evidence="4 5" key="1">
    <citation type="submission" date="2019-08" db="EMBL/GenBank/DDBJ databases">
        <title>Subclass B2 metallo-beta lactamase from Pseudomonas synxantha.</title>
        <authorList>
            <person name="Poirel L."/>
            <person name="Palmieri M."/>
            <person name="Masseron A."/>
            <person name="Perreten V."/>
            <person name="Nordman P."/>
        </authorList>
    </citation>
    <scope>NUCLEOTIDE SEQUENCE [LARGE SCALE GENOMIC DNA]</scope>
    <source>
        <strain evidence="4 5">MCP106</strain>
    </source>
</reference>
<dbReference type="EMBL" id="VSRO01000024">
    <property type="protein sequence ID" value="TYK54116.1"/>
    <property type="molecule type" value="Genomic_DNA"/>
</dbReference>
<protein>
    <submittedName>
        <fullName evidence="4">Glycosyltransferase family 4 protein</fullName>
    </submittedName>
</protein>
<dbReference type="Pfam" id="PF00534">
    <property type="entry name" value="Glycos_transf_1"/>
    <property type="match status" value="1"/>
</dbReference>
<accession>A0A5D3GH91</accession>
<evidence type="ECO:0000313" key="3">
    <source>
        <dbReference type="EMBL" id="TYK54116.1"/>
    </source>
</evidence>
<evidence type="ECO:0000259" key="1">
    <source>
        <dbReference type="Pfam" id="PF00534"/>
    </source>
</evidence>
<feature type="domain" description="Glycosyl transferase family 1" evidence="1">
    <location>
        <begin position="199"/>
        <end position="344"/>
    </location>
</feature>
<dbReference type="AlphaFoldDB" id="A0A5D3GH91"/>
<dbReference type="CDD" id="cd03808">
    <property type="entry name" value="GT4_CapM-like"/>
    <property type="match status" value="1"/>
</dbReference>
<comment type="caution">
    <text evidence="4">The sequence shown here is derived from an EMBL/GenBank/DDBJ whole genome shotgun (WGS) entry which is preliminary data.</text>
</comment>
<dbReference type="Proteomes" id="UP000324029">
    <property type="component" value="Unassembled WGS sequence"/>
</dbReference>
<dbReference type="RefSeq" id="WP_148852319.1">
    <property type="nucleotide sequence ID" value="NZ_LR027557.1"/>
</dbReference>
<feature type="domain" description="Glycosyltransferase subfamily 4-like N-terminal" evidence="2">
    <location>
        <begin position="3"/>
        <end position="137"/>
    </location>
</feature>
<dbReference type="InterPro" id="IPR001296">
    <property type="entry name" value="Glyco_trans_1"/>
</dbReference>
<organism evidence="4 5">
    <name type="scientific">Pseudomonas synxantha</name>
    <dbReference type="NCBI Taxonomy" id="47883"/>
    <lineage>
        <taxon>Bacteria</taxon>
        <taxon>Pseudomonadati</taxon>
        <taxon>Pseudomonadota</taxon>
        <taxon>Gammaproteobacteria</taxon>
        <taxon>Pseudomonadales</taxon>
        <taxon>Pseudomonadaceae</taxon>
        <taxon>Pseudomonas</taxon>
    </lineage>
</organism>
<dbReference type="InterPro" id="IPR028098">
    <property type="entry name" value="Glyco_trans_4-like_N"/>
</dbReference>
<name>A0A5D3GH91_9PSED</name>
<reference evidence="4 5" key="2">
    <citation type="submission" date="2019-08" db="EMBL/GenBank/DDBJ databases">
        <authorList>
            <person name="Brilhante M."/>
            <person name="Perreten V."/>
        </authorList>
    </citation>
    <scope>NUCLEOTIDE SEQUENCE [LARGE SCALE GENOMIC DNA]</scope>
    <source>
        <strain evidence="4 5">MCP106</strain>
    </source>
</reference>
<evidence type="ECO:0000313" key="5">
    <source>
        <dbReference type="Proteomes" id="UP000324029"/>
    </source>
</evidence>
<evidence type="ECO:0000313" key="4">
    <source>
        <dbReference type="EMBL" id="TYK59816.1"/>
    </source>
</evidence>
<dbReference type="GO" id="GO:0016757">
    <property type="term" value="F:glycosyltransferase activity"/>
    <property type="evidence" value="ECO:0007669"/>
    <property type="project" value="UniProtKB-ARBA"/>
</dbReference>
<dbReference type="PANTHER" id="PTHR12526:SF638">
    <property type="entry name" value="SPORE COAT PROTEIN SA"/>
    <property type="match status" value="1"/>
</dbReference>
<evidence type="ECO:0000259" key="2">
    <source>
        <dbReference type="Pfam" id="PF13477"/>
    </source>
</evidence>
<proteinExistence type="predicted"/>
<dbReference type="SUPFAM" id="SSF53756">
    <property type="entry name" value="UDP-Glycosyltransferase/glycogen phosphorylase"/>
    <property type="match status" value="1"/>
</dbReference>
<dbReference type="PANTHER" id="PTHR12526">
    <property type="entry name" value="GLYCOSYLTRANSFERASE"/>
    <property type="match status" value="1"/>
</dbReference>
<dbReference type="EMBL" id="VSRO01000001">
    <property type="protein sequence ID" value="TYK59816.1"/>
    <property type="molecule type" value="Genomic_DNA"/>
</dbReference>
<keyword evidence="4" id="KW-0808">Transferase</keyword>
<gene>
    <name evidence="4" type="ORF">FXO26_01510</name>
    <name evidence="3" type="ORF">FXO26_29390</name>
</gene>
<dbReference type="Gene3D" id="3.40.50.2000">
    <property type="entry name" value="Glycogen Phosphorylase B"/>
    <property type="match status" value="2"/>
</dbReference>